<dbReference type="PANTHER" id="PTHR30035:SF3">
    <property type="entry name" value="INTERMEMBRANE PHOSPHOLIPID TRANSPORT SYSTEM LIPOPROTEIN MLAA"/>
    <property type="match status" value="1"/>
</dbReference>
<feature type="chain" id="PRO_5013042081" evidence="4">
    <location>
        <begin position="16"/>
        <end position="279"/>
    </location>
</feature>
<feature type="compositionally biased region" description="Low complexity" evidence="3">
    <location>
        <begin position="26"/>
        <end position="42"/>
    </location>
</feature>
<sequence length="279" mass="30508">MISINSKLSALIVCAALVGGCATKPSTEQTASTTNTTNTTQSDPRDPLEPINRVMWDLNWEVLDRFLLKPAATVYVTVMPGFARTGLSNAVENLSEPGNMVNNLLQGKVGPSFDSFTRFMINSTVGVVGLFDVAGAMGLQRQEEEFGEVLGVWGVGTGPFVMLPARGPTDARSFTGDVVDNLYFPLSVLTGNMNVARFTISALEGRAQLLGQEGQIENAVDDYEMVKNIYFQNLEFRVTDGKSVEEGPDEEQLEDFEEFESMFDDVNLEEDLPAEPEPK</sequence>
<evidence type="ECO:0000313" key="5">
    <source>
        <dbReference type="EMBL" id="SHG63298.1"/>
    </source>
</evidence>
<evidence type="ECO:0000256" key="2">
    <source>
        <dbReference type="ARBA" id="ARBA00022729"/>
    </source>
</evidence>
<dbReference type="STRING" id="634436.SAMN05216361_2626"/>
<keyword evidence="6" id="KW-1185">Reference proteome</keyword>
<dbReference type="AlphaFoldDB" id="A0A1M5LE57"/>
<organism evidence="5 6">
    <name type="scientific">Marisediminitalea aggregata</name>
    <dbReference type="NCBI Taxonomy" id="634436"/>
    <lineage>
        <taxon>Bacteria</taxon>
        <taxon>Pseudomonadati</taxon>
        <taxon>Pseudomonadota</taxon>
        <taxon>Gammaproteobacteria</taxon>
        <taxon>Alteromonadales</taxon>
        <taxon>Alteromonadaceae</taxon>
        <taxon>Marisediminitalea</taxon>
    </lineage>
</organism>
<accession>A0A1M5LE57</accession>
<evidence type="ECO:0000256" key="1">
    <source>
        <dbReference type="ARBA" id="ARBA00010634"/>
    </source>
</evidence>
<proteinExistence type="inferred from homology"/>
<evidence type="ECO:0000256" key="3">
    <source>
        <dbReference type="SAM" id="MobiDB-lite"/>
    </source>
</evidence>
<comment type="similarity">
    <text evidence="1">Belongs to the MlaA family.</text>
</comment>
<dbReference type="GO" id="GO:0016020">
    <property type="term" value="C:membrane"/>
    <property type="evidence" value="ECO:0007669"/>
    <property type="project" value="InterPro"/>
</dbReference>
<feature type="signal peptide" evidence="4">
    <location>
        <begin position="1"/>
        <end position="15"/>
    </location>
</feature>
<protein>
    <submittedName>
        <fullName evidence="5">Phospholipid-binding lipoprotein MlaA</fullName>
    </submittedName>
</protein>
<dbReference type="RefSeq" id="WP_073323157.1">
    <property type="nucleotide sequence ID" value="NZ_FQWD01000004.1"/>
</dbReference>
<evidence type="ECO:0000313" key="6">
    <source>
        <dbReference type="Proteomes" id="UP000184520"/>
    </source>
</evidence>
<dbReference type="EMBL" id="FQWD01000004">
    <property type="protein sequence ID" value="SHG63298.1"/>
    <property type="molecule type" value="Genomic_DNA"/>
</dbReference>
<dbReference type="InterPro" id="IPR007428">
    <property type="entry name" value="MlaA"/>
</dbReference>
<gene>
    <name evidence="5" type="ORF">SAMN05216361_2626</name>
</gene>
<keyword evidence="2 4" id="KW-0732">Signal</keyword>
<dbReference type="Pfam" id="PF04333">
    <property type="entry name" value="MlaA"/>
    <property type="match status" value="1"/>
</dbReference>
<dbReference type="Proteomes" id="UP000184520">
    <property type="component" value="Unassembled WGS sequence"/>
</dbReference>
<dbReference type="PANTHER" id="PTHR30035">
    <property type="entry name" value="LIPOPROTEIN VACJ-RELATED"/>
    <property type="match status" value="1"/>
</dbReference>
<feature type="region of interest" description="Disordered" evidence="3">
    <location>
        <begin position="25"/>
        <end position="48"/>
    </location>
</feature>
<evidence type="ECO:0000256" key="4">
    <source>
        <dbReference type="SAM" id="SignalP"/>
    </source>
</evidence>
<name>A0A1M5LE57_9ALTE</name>
<dbReference type="GO" id="GO:0120010">
    <property type="term" value="P:intermembrane phospholipid transfer"/>
    <property type="evidence" value="ECO:0007669"/>
    <property type="project" value="TreeGrafter"/>
</dbReference>
<dbReference type="PROSITE" id="PS51257">
    <property type="entry name" value="PROKAR_LIPOPROTEIN"/>
    <property type="match status" value="1"/>
</dbReference>
<keyword evidence="5" id="KW-0449">Lipoprotein</keyword>
<reference evidence="6" key="1">
    <citation type="submission" date="2016-11" db="EMBL/GenBank/DDBJ databases">
        <authorList>
            <person name="Varghese N."/>
            <person name="Submissions S."/>
        </authorList>
    </citation>
    <scope>NUCLEOTIDE SEQUENCE [LARGE SCALE GENOMIC DNA]</scope>
    <source>
        <strain evidence="6">CGMCC 1.8995</strain>
    </source>
</reference>
<dbReference type="PRINTS" id="PR01805">
    <property type="entry name" value="VACJLIPOPROT"/>
</dbReference>
<dbReference type="OrthoDB" id="9785326at2"/>